<dbReference type="Pfam" id="PF01641">
    <property type="entry name" value="SelR"/>
    <property type="match status" value="1"/>
</dbReference>
<evidence type="ECO:0000256" key="3">
    <source>
        <dbReference type="ARBA" id="ARBA00022833"/>
    </source>
</evidence>
<feature type="binding site" evidence="6">
    <location>
        <position position="117"/>
    </location>
    <ligand>
        <name>Zn(2+)</name>
        <dbReference type="ChEBI" id="CHEBI:29105"/>
    </ligand>
</feature>
<sequence>MLNWKDIIHFSIKGNPKPDRRVEKTESEWRELLSPEQFRITRKKGTEAPHTGELCSIYEAGKYNCICCDTPLFDSTIKFDSGTGWPSFTQPIKENAIKYERDSSYGMIRVEVMCNTCDAHLGHVFPDGPGPNGLRYCINSESMRLQKQDSDSKMEKIKG</sequence>
<dbReference type="InterPro" id="IPR011057">
    <property type="entry name" value="Mss4-like_sf"/>
</dbReference>
<dbReference type="RefSeq" id="WP_120710586.1">
    <property type="nucleotide sequence ID" value="NZ_RBCJ01000001.1"/>
</dbReference>
<dbReference type="Proteomes" id="UP000276603">
    <property type="component" value="Unassembled WGS sequence"/>
</dbReference>
<comment type="cofactor">
    <cofactor evidence="6">
        <name>Zn(2+)</name>
        <dbReference type="ChEBI" id="CHEBI:29105"/>
    </cofactor>
    <text evidence="6">Binds 1 zinc ion per subunit. The zinc ion is important for the structural integrity of the protein.</text>
</comment>
<evidence type="ECO:0000313" key="9">
    <source>
        <dbReference type="Proteomes" id="UP000276603"/>
    </source>
</evidence>
<dbReference type="EMBL" id="RBCJ01000001">
    <property type="protein sequence ID" value="RKN83379.1"/>
    <property type="molecule type" value="Genomic_DNA"/>
</dbReference>
<evidence type="ECO:0000256" key="4">
    <source>
        <dbReference type="ARBA" id="ARBA00023002"/>
    </source>
</evidence>
<evidence type="ECO:0000259" key="7">
    <source>
        <dbReference type="PROSITE" id="PS51790"/>
    </source>
</evidence>
<protein>
    <recommendedName>
        <fullName evidence="6">Peptide methionine sulfoxide reductase MsrB</fullName>
        <ecNumber evidence="6">1.8.4.12</ecNumber>
    </recommendedName>
    <alternativeName>
        <fullName evidence="6">Peptide-methionine (R)-S-oxide reductase</fullName>
    </alternativeName>
</protein>
<evidence type="ECO:0000256" key="6">
    <source>
        <dbReference type="HAMAP-Rule" id="MF_01400"/>
    </source>
</evidence>
<dbReference type="PROSITE" id="PS51790">
    <property type="entry name" value="MSRB"/>
    <property type="match status" value="1"/>
</dbReference>
<feature type="domain" description="MsrB" evidence="7">
    <location>
        <begin position="26"/>
        <end position="148"/>
    </location>
</feature>
<keyword evidence="2 6" id="KW-0479">Metal-binding</keyword>
<dbReference type="GO" id="GO:0005737">
    <property type="term" value="C:cytoplasm"/>
    <property type="evidence" value="ECO:0007669"/>
    <property type="project" value="TreeGrafter"/>
</dbReference>
<dbReference type="Gene3D" id="2.170.150.20">
    <property type="entry name" value="Peptide methionine sulfoxide reductase"/>
    <property type="match status" value="1"/>
</dbReference>
<dbReference type="InterPro" id="IPR002579">
    <property type="entry name" value="Met_Sox_Rdtase_MsrB_dom"/>
</dbReference>
<dbReference type="GO" id="GO:0008270">
    <property type="term" value="F:zinc ion binding"/>
    <property type="evidence" value="ECO:0007669"/>
    <property type="project" value="UniProtKB-UniRule"/>
</dbReference>
<comment type="caution">
    <text evidence="8">The sequence shown here is derived from an EMBL/GenBank/DDBJ whole genome shotgun (WGS) entry which is preliminary data.</text>
</comment>
<reference evidence="8 9" key="1">
    <citation type="submission" date="2018-10" db="EMBL/GenBank/DDBJ databases">
        <title>Ulvibacterium marinum gen. nov., sp. nov., a novel marine bacterium of the family Flavobacteriaceae, isolated from a culture of the green alga Ulva prolifera.</title>
        <authorList>
            <person name="Zhang Z."/>
        </authorList>
    </citation>
    <scope>NUCLEOTIDE SEQUENCE [LARGE SCALE GENOMIC DNA]</scope>
    <source>
        <strain evidence="8 9">CCMM003</strain>
    </source>
</reference>
<dbReference type="PANTHER" id="PTHR10173">
    <property type="entry name" value="METHIONINE SULFOXIDE REDUCTASE"/>
    <property type="match status" value="1"/>
</dbReference>
<dbReference type="OrthoDB" id="4174719at2"/>
<dbReference type="HAMAP" id="MF_01400">
    <property type="entry name" value="MsrB"/>
    <property type="match status" value="1"/>
</dbReference>
<dbReference type="NCBIfam" id="TIGR00357">
    <property type="entry name" value="peptide-methionine (R)-S-oxide reductase MsrB"/>
    <property type="match status" value="1"/>
</dbReference>
<dbReference type="EC" id="1.8.4.12" evidence="6"/>
<feature type="binding site" evidence="6">
    <location>
        <position position="65"/>
    </location>
    <ligand>
        <name>Zn(2+)</name>
        <dbReference type="ChEBI" id="CHEBI:29105"/>
    </ligand>
</feature>
<proteinExistence type="inferred from homology"/>
<evidence type="ECO:0000256" key="1">
    <source>
        <dbReference type="ARBA" id="ARBA00007174"/>
    </source>
</evidence>
<feature type="binding site" evidence="6">
    <location>
        <position position="114"/>
    </location>
    <ligand>
        <name>Zn(2+)</name>
        <dbReference type="ChEBI" id="CHEBI:29105"/>
    </ligand>
</feature>
<dbReference type="InterPro" id="IPR028427">
    <property type="entry name" value="Met_Sox_Rdtase_MsrB"/>
</dbReference>
<name>A0A3B0CGE1_9FLAO</name>
<dbReference type="GO" id="GO:0006979">
    <property type="term" value="P:response to oxidative stress"/>
    <property type="evidence" value="ECO:0007669"/>
    <property type="project" value="InterPro"/>
</dbReference>
<organism evidence="8 9">
    <name type="scientific">Ulvibacterium marinum</name>
    <dbReference type="NCBI Taxonomy" id="2419782"/>
    <lineage>
        <taxon>Bacteria</taxon>
        <taxon>Pseudomonadati</taxon>
        <taxon>Bacteroidota</taxon>
        <taxon>Flavobacteriia</taxon>
        <taxon>Flavobacteriales</taxon>
        <taxon>Flavobacteriaceae</taxon>
        <taxon>Ulvibacterium</taxon>
    </lineage>
</organism>
<dbReference type="FunFam" id="2.170.150.20:FF:000001">
    <property type="entry name" value="Peptide methionine sulfoxide reductase MsrB"/>
    <property type="match status" value="1"/>
</dbReference>
<gene>
    <name evidence="6 8" type="primary">msrB</name>
    <name evidence="8" type="ORF">D7Z94_06030</name>
</gene>
<dbReference type="AlphaFoldDB" id="A0A3B0CGE1"/>
<evidence type="ECO:0000313" key="8">
    <source>
        <dbReference type="EMBL" id="RKN83379.1"/>
    </source>
</evidence>
<evidence type="ECO:0000256" key="2">
    <source>
        <dbReference type="ARBA" id="ARBA00022723"/>
    </source>
</evidence>
<keyword evidence="9" id="KW-1185">Reference proteome</keyword>
<accession>A0A3B0CGE1</accession>
<feature type="binding site" evidence="6">
    <location>
        <position position="68"/>
    </location>
    <ligand>
        <name>Zn(2+)</name>
        <dbReference type="ChEBI" id="CHEBI:29105"/>
    </ligand>
</feature>
<keyword evidence="4 6" id="KW-0560">Oxidoreductase</keyword>
<comment type="similarity">
    <text evidence="1 6">Belongs to the MsrB Met sulfoxide reductase family.</text>
</comment>
<feature type="active site" description="Nucleophile" evidence="6">
    <location>
        <position position="137"/>
    </location>
</feature>
<keyword evidence="3 6" id="KW-0862">Zinc</keyword>
<dbReference type="PANTHER" id="PTHR10173:SF52">
    <property type="entry name" value="METHIONINE-R-SULFOXIDE REDUCTASE B1"/>
    <property type="match status" value="1"/>
</dbReference>
<dbReference type="GO" id="GO:0033743">
    <property type="term" value="F:peptide-methionine (R)-S-oxide reductase activity"/>
    <property type="evidence" value="ECO:0007669"/>
    <property type="project" value="UniProtKB-UniRule"/>
</dbReference>
<comment type="catalytic activity">
    <reaction evidence="5 6">
        <text>L-methionyl-[protein] + [thioredoxin]-disulfide + H2O = L-methionyl-(R)-S-oxide-[protein] + [thioredoxin]-dithiol</text>
        <dbReference type="Rhea" id="RHEA:24164"/>
        <dbReference type="Rhea" id="RHEA-COMP:10698"/>
        <dbReference type="Rhea" id="RHEA-COMP:10700"/>
        <dbReference type="Rhea" id="RHEA-COMP:12313"/>
        <dbReference type="Rhea" id="RHEA-COMP:12314"/>
        <dbReference type="ChEBI" id="CHEBI:15377"/>
        <dbReference type="ChEBI" id="CHEBI:16044"/>
        <dbReference type="ChEBI" id="CHEBI:29950"/>
        <dbReference type="ChEBI" id="CHEBI:45764"/>
        <dbReference type="ChEBI" id="CHEBI:50058"/>
        <dbReference type="EC" id="1.8.4.12"/>
    </reaction>
</comment>
<evidence type="ECO:0000256" key="5">
    <source>
        <dbReference type="ARBA" id="ARBA00048488"/>
    </source>
</evidence>
<dbReference type="SUPFAM" id="SSF51316">
    <property type="entry name" value="Mss4-like"/>
    <property type="match status" value="1"/>
</dbReference>
<dbReference type="GO" id="GO:0030091">
    <property type="term" value="P:protein repair"/>
    <property type="evidence" value="ECO:0007669"/>
    <property type="project" value="InterPro"/>
</dbReference>